<name>A0ABS9PTN3_9CORY</name>
<reference evidence="2 3" key="1">
    <citation type="submission" date="2022-02" db="EMBL/GenBank/DDBJ databases">
        <title>Uncovering new skin microbiome diversity through culturing and metagenomics.</title>
        <authorList>
            <person name="Conlan S."/>
            <person name="Deming C."/>
            <person name="Nisc Comparative Sequencing Program N."/>
            <person name="Segre J.A."/>
        </authorList>
    </citation>
    <scope>NUCLEOTIDE SEQUENCE [LARGE SCALE GENOMIC DNA]</scope>
    <source>
        <strain evidence="2 3">ACRQV</strain>
    </source>
</reference>
<evidence type="ECO:0000313" key="3">
    <source>
        <dbReference type="Proteomes" id="UP001521911"/>
    </source>
</evidence>
<comment type="caution">
    <text evidence="2">The sequence shown here is derived from an EMBL/GenBank/DDBJ whole genome shotgun (WGS) entry which is preliminary data.</text>
</comment>
<proteinExistence type="predicted"/>
<gene>
    <name evidence="2" type="ORF">MHK08_06315</name>
</gene>
<evidence type="ECO:0000313" key="2">
    <source>
        <dbReference type="EMBL" id="MCG7276081.1"/>
    </source>
</evidence>
<organism evidence="2 3">
    <name type="scientific">Corynebacterium singulare</name>
    <dbReference type="NCBI Taxonomy" id="161899"/>
    <lineage>
        <taxon>Bacteria</taxon>
        <taxon>Bacillati</taxon>
        <taxon>Actinomycetota</taxon>
        <taxon>Actinomycetes</taxon>
        <taxon>Mycobacteriales</taxon>
        <taxon>Corynebacteriaceae</taxon>
        <taxon>Corynebacterium</taxon>
    </lineage>
</organism>
<feature type="domain" description="AbiEi antitoxin C-terminal" evidence="1">
    <location>
        <begin position="67"/>
        <end position="181"/>
    </location>
</feature>
<dbReference type="RefSeq" id="WP_239180059.1">
    <property type="nucleotide sequence ID" value="NZ_JAKRDF010000006.1"/>
</dbReference>
<dbReference type="Proteomes" id="UP001521911">
    <property type="component" value="Unassembled WGS sequence"/>
</dbReference>
<dbReference type="EMBL" id="JAKRDF010000006">
    <property type="protein sequence ID" value="MCG7276081.1"/>
    <property type="molecule type" value="Genomic_DNA"/>
</dbReference>
<sequence>MTDLAQLIYLRTLPQHDPTWQKIATGDLVRITTWFAYPAEKYKQLPSFRRKVVDITAIARGTSKAVVAGKSAARLLGLWVLPPKNESITLVRKSKSLPTKAAQDPRVRYRKMWLPAEHIVDVDGVRSTNVARTCVDIARMVSLEEGIMAMDSALVHKMVTHDELSGMVLQLSRAKGIARARLAVQFASALAESPYESYARGILIAEGLGSKIIAQYSFANGYRVDLCIDDAVVIEIDGHVKYDGITYGKPVDEVIRAERQREKHIQNLGFVVLRYSPSELLYERPRVVSEVRAALKAVRSHRSA</sequence>
<evidence type="ECO:0000259" key="1">
    <source>
        <dbReference type="Pfam" id="PF09407"/>
    </source>
</evidence>
<dbReference type="Gene3D" id="3.40.960.10">
    <property type="entry name" value="VSR Endonuclease"/>
    <property type="match status" value="1"/>
</dbReference>
<dbReference type="Pfam" id="PF09407">
    <property type="entry name" value="AbiEi_1"/>
    <property type="match status" value="1"/>
</dbReference>
<keyword evidence="3" id="KW-1185">Reference proteome</keyword>
<accession>A0ABS9PTN3</accession>
<dbReference type="InterPro" id="IPR018547">
    <property type="entry name" value="AbiEi_C"/>
</dbReference>
<protein>
    <recommendedName>
        <fullName evidence="1">AbiEi antitoxin C-terminal domain-containing protein</fullName>
    </recommendedName>
</protein>